<dbReference type="EMBL" id="KV878206">
    <property type="protein sequence ID" value="OJI81233.1"/>
    <property type="molecule type" value="Genomic_DNA"/>
</dbReference>
<accession>A0A1L9MW35</accession>
<reference evidence="2" key="1">
    <citation type="journal article" date="2017" name="Genome Biol.">
        <title>Comparative genomics reveals high biological diversity and specific adaptations in the industrially and medically important fungal genus Aspergillus.</title>
        <authorList>
            <person name="de Vries R.P."/>
            <person name="Riley R."/>
            <person name="Wiebenga A."/>
            <person name="Aguilar-Osorio G."/>
            <person name="Amillis S."/>
            <person name="Uchima C.A."/>
            <person name="Anderluh G."/>
            <person name="Asadollahi M."/>
            <person name="Askin M."/>
            <person name="Barry K."/>
            <person name="Battaglia E."/>
            <person name="Bayram O."/>
            <person name="Benocci T."/>
            <person name="Braus-Stromeyer S.A."/>
            <person name="Caldana C."/>
            <person name="Canovas D."/>
            <person name="Cerqueira G.C."/>
            <person name="Chen F."/>
            <person name="Chen W."/>
            <person name="Choi C."/>
            <person name="Clum A."/>
            <person name="Dos Santos R.A."/>
            <person name="Damasio A.R."/>
            <person name="Diallinas G."/>
            <person name="Emri T."/>
            <person name="Fekete E."/>
            <person name="Flipphi M."/>
            <person name="Freyberg S."/>
            <person name="Gallo A."/>
            <person name="Gournas C."/>
            <person name="Habgood R."/>
            <person name="Hainaut M."/>
            <person name="Harispe M.L."/>
            <person name="Henrissat B."/>
            <person name="Hilden K.S."/>
            <person name="Hope R."/>
            <person name="Hossain A."/>
            <person name="Karabika E."/>
            <person name="Karaffa L."/>
            <person name="Karanyi Z."/>
            <person name="Krasevec N."/>
            <person name="Kuo A."/>
            <person name="Kusch H."/>
            <person name="LaButti K."/>
            <person name="Lagendijk E.L."/>
            <person name="Lapidus A."/>
            <person name="Levasseur A."/>
            <person name="Lindquist E."/>
            <person name="Lipzen A."/>
            <person name="Logrieco A.F."/>
            <person name="MacCabe A."/>
            <person name="Maekelae M.R."/>
            <person name="Malavazi I."/>
            <person name="Melin P."/>
            <person name="Meyer V."/>
            <person name="Mielnichuk N."/>
            <person name="Miskei M."/>
            <person name="Molnar A.P."/>
            <person name="Mule G."/>
            <person name="Ngan C.Y."/>
            <person name="Orejas M."/>
            <person name="Orosz E."/>
            <person name="Ouedraogo J.P."/>
            <person name="Overkamp K.M."/>
            <person name="Park H.-S."/>
            <person name="Perrone G."/>
            <person name="Piumi F."/>
            <person name="Punt P.J."/>
            <person name="Ram A.F."/>
            <person name="Ramon A."/>
            <person name="Rauscher S."/>
            <person name="Record E."/>
            <person name="Riano-Pachon D.M."/>
            <person name="Robert V."/>
            <person name="Roehrig J."/>
            <person name="Ruller R."/>
            <person name="Salamov A."/>
            <person name="Salih N.S."/>
            <person name="Samson R.A."/>
            <person name="Sandor E."/>
            <person name="Sanguinetti M."/>
            <person name="Schuetze T."/>
            <person name="Sepcic K."/>
            <person name="Shelest E."/>
            <person name="Sherlock G."/>
            <person name="Sophianopoulou V."/>
            <person name="Squina F.M."/>
            <person name="Sun H."/>
            <person name="Susca A."/>
            <person name="Todd R.B."/>
            <person name="Tsang A."/>
            <person name="Unkles S.E."/>
            <person name="van de Wiele N."/>
            <person name="van Rossen-Uffink D."/>
            <person name="Oliveira J.V."/>
            <person name="Vesth T.C."/>
            <person name="Visser J."/>
            <person name="Yu J.-H."/>
            <person name="Zhou M."/>
            <person name="Andersen M.R."/>
            <person name="Archer D.B."/>
            <person name="Baker S.E."/>
            <person name="Benoit I."/>
            <person name="Brakhage A.A."/>
            <person name="Braus G.H."/>
            <person name="Fischer R."/>
            <person name="Frisvad J.C."/>
            <person name="Goldman G.H."/>
            <person name="Houbraken J."/>
            <person name="Oakley B."/>
            <person name="Pocsi I."/>
            <person name="Scazzocchio C."/>
            <person name="Seiboth B."/>
            <person name="vanKuyk P.A."/>
            <person name="Wortman J."/>
            <person name="Dyer P.S."/>
            <person name="Grigoriev I.V."/>
        </authorList>
    </citation>
    <scope>NUCLEOTIDE SEQUENCE [LARGE SCALE GENOMIC DNA]</scope>
    <source>
        <strain evidence="2">CBS 134.48</strain>
    </source>
</reference>
<dbReference type="Proteomes" id="UP000184304">
    <property type="component" value="Unassembled WGS sequence"/>
</dbReference>
<sequence>MVHTQDSATYFRVISFTHDSGSFRKKNPPRRQTMPYASYATTLPSSAVDHGCNVCSPKMHSPTEMNLMSVMLLGKLDAVRPIAKRSSCLLDGLGLAQVGLRLPA</sequence>
<dbReference type="VEuPathDB" id="FungiDB:ASPTUDRAFT_193136"/>
<name>A0A1L9MW35_ASPTC</name>
<protein>
    <submittedName>
        <fullName evidence="1">Uncharacterized protein</fullName>
    </submittedName>
</protein>
<dbReference type="AlphaFoldDB" id="A0A1L9MW35"/>
<evidence type="ECO:0000313" key="1">
    <source>
        <dbReference type="EMBL" id="OJI81233.1"/>
    </source>
</evidence>
<proteinExistence type="predicted"/>
<gene>
    <name evidence="1" type="ORF">ASPTUDRAFT_193136</name>
</gene>
<keyword evidence="2" id="KW-1185">Reference proteome</keyword>
<organism evidence="1 2">
    <name type="scientific">Aspergillus tubingensis (strain CBS 134.48)</name>
    <dbReference type="NCBI Taxonomy" id="767770"/>
    <lineage>
        <taxon>Eukaryota</taxon>
        <taxon>Fungi</taxon>
        <taxon>Dikarya</taxon>
        <taxon>Ascomycota</taxon>
        <taxon>Pezizomycotina</taxon>
        <taxon>Eurotiomycetes</taxon>
        <taxon>Eurotiomycetidae</taxon>
        <taxon>Eurotiales</taxon>
        <taxon>Aspergillaceae</taxon>
        <taxon>Aspergillus</taxon>
        <taxon>Aspergillus subgen. Circumdati</taxon>
    </lineage>
</organism>
<evidence type="ECO:0000313" key="2">
    <source>
        <dbReference type="Proteomes" id="UP000184304"/>
    </source>
</evidence>